<reference evidence="2" key="1">
    <citation type="submission" date="2014-11" db="EMBL/GenBank/DDBJ databases">
        <authorList>
            <person name="Amaro Gonzalez C."/>
        </authorList>
    </citation>
    <scope>NUCLEOTIDE SEQUENCE</scope>
</reference>
<evidence type="ECO:0000256" key="1">
    <source>
        <dbReference type="SAM" id="MobiDB-lite"/>
    </source>
</evidence>
<proteinExistence type="predicted"/>
<feature type="region of interest" description="Disordered" evidence="1">
    <location>
        <begin position="1"/>
        <end position="23"/>
    </location>
</feature>
<feature type="compositionally biased region" description="Basic and acidic residues" evidence="1">
    <location>
        <begin position="14"/>
        <end position="23"/>
    </location>
</feature>
<evidence type="ECO:0000313" key="2">
    <source>
        <dbReference type="EMBL" id="JAH84982.1"/>
    </source>
</evidence>
<dbReference type="EMBL" id="GBXM01023595">
    <property type="protein sequence ID" value="JAH84982.1"/>
    <property type="molecule type" value="Transcribed_RNA"/>
</dbReference>
<organism evidence="2">
    <name type="scientific">Anguilla anguilla</name>
    <name type="common">European freshwater eel</name>
    <name type="synonym">Muraena anguilla</name>
    <dbReference type="NCBI Taxonomy" id="7936"/>
    <lineage>
        <taxon>Eukaryota</taxon>
        <taxon>Metazoa</taxon>
        <taxon>Chordata</taxon>
        <taxon>Craniata</taxon>
        <taxon>Vertebrata</taxon>
        <taxon>Euteleostomi</taxon>
        <taxon>Actinopterygii</taxon>
        <taxon>Neopterygii</taxon>
        <taxon>Teleostei</taxon>
        <taxon>Anguilliformes</taxon>
        <taxon>Anguillidae</taxon>
        <taxon>Anguilla</taxon>
    </lineage>
</organism>
<accession>A0A0E9W3R1</accession>
<name>A0A0E9W3R1_ANGAN</name>
<sequence length="23" mass="2785">MQGSHLSRENFVQFKEKNRQMCS</sequence>
<protein>
    <submittedName>
        <fullName evidence="2">Uncharacterized protein</fullName>
    </submittedName>
</protein>
<reference evidence="2" key="2">
    <citation type="journal article" date="2015" name="Fish Shellfish Immunol.">
        <title>Early steps in the European eel (Anguilla anguilla)-Vibrio vulnificus interaction in the gills: Role of the RtxA13 toxin.</title>
        <authorList>
            <person name="Callol A."/>
            <person name="Pajuelo D."/>
            <person name="Ebbesson L."/>
            <person name="Teles M."/>
            <person name="MacKenzie S."/>
            <person name="Amaro C."/>
        </authorList>
    </citation>
    <scope>NUCLEOTIDE SEQUENCE</scope>
</reference>
<dbReference type="AlphaFoldDB" id="A0A0E9W3R1"/>